<evidence type="ECO:0000256" key="1">
    <source>
        <dbReference type="PROSITE-ProRule" id="PRU00325"/>
    </source>
</evidence>
<dbReference type="InterPro" id="IPR007527">
    <property type="entry name" value="Znf_SWIM"/>
</dbReference>
<dbReference type="GO" id="GO:0008270">
    <property type="term" value="F:zinc ion binding"/>
    <property type="evidence" value="ECO:0007669"/>
    <property type="project" value="UniProtKB-KW"/>
</dbReference>
<dbReference type="EMBL" id="RKLV01000006">
    <property type="protein sequence ID" value="MCX2819205.1"/>
    <property type="molecule type" value="Genomic_DNA"/>
</dbReference>
<keyword evidence="4" id="KW-1185">Reference proteome</keyword>
<organism evidence="3 4">
    <name type="scientific">Halorutilus salinus</name>
    <dbReference type="NCBI Taxonomy" id="2487751"/>
    <lineage>
        <taxon>Archaea</taxon>
        <taxon>Methanobacteriati</taxon>
        <taxon>Methanobacteriota</taxon>
        <taxon>Stenosarchaea group</taxon>
        <taxon>Halobacteria</taxon>
        <taxon>Halorutilales</taxon>
        <taxon>Halorutilaceae</taxon>
        <taxon>Halorutilus</taxon>
    </lineage>
</organism>
<accession>A0A9Q4C522</accession>
<keyword evidence="1" id="KW-0863">Zinc-finger</keyword>
<sequence>MDWLDELEERGRITGAIADEILKEHGARGRRAIDAVSEGRVKEYRDFVVVVGKGDEYIVEGRSCTCEDYEYNLDEGELCWHVIAVLIADATGDVDEHDMWYTEVRDLMGTD</sequence>
<keyword evidence="1" id="KW-0479">Metal-binding</keyword>
<dbReference type="AlphaFoldDB" id="A0A9Q4C522"/>
<dbReference type="Proteomes" id="UP001149411">
    <property type="component" value="Unassembled WGS sequence"/>
</dbReference>
<evidence type="ECO:0000313" key="4">
    <source>
        <dbReference type="Proteomes" id="UP001149411"/>
    </source>
</evidence>
<comment type="caution">
    <text evidence="3">The sequence shown here is derived from an EMBL/GenBank/DDBJ whole genome shotgun (WGS) entry which is preliminary data.</text>
</comment>
<dbReference type="Pfam" id="PF04434">
    <property type="entry name" value="SWIM"/>
    <property type="match status" value="1"/>
</dbReference>
<name>A0A9Q4C522_9EURY</name>
<dbReference type="PROSITE" id="PS50966">
    <property type="entry name" value="ZF_SWIM"/>
    <property type="match status" value="1"/>
</dbReference>
<reference evidence="3" key="1">
    <citation type="submission" date="2022-09" db="EMBL/GenBank/DDBJ databases">
        <title>Haloadaptaus new haloarchaeum isolated from saline soil.</title>
        <authorList>
            <person name="Duran-Viseras A."/>
            <person name="Sanchez-Porro C."/>
            <person name="Ventosa A."/>
        </authorList>
    </citation>
    <scope>NUCLEOTIDE SEQUENCE</scope>
    <source>
        <strain evidence="3">F3-133</strain>
    </source>
</reference>
<protein>
    <submittedName>
        <fullName evidence="3">SWIM zinc finger family protein</fullName>
    </submittedName>
</protein>
<keyword evidence="1" id="KW-0862">Zinc</keyword>
<gene>
    <name evidence="3" type="ORF">EGH25_07545</name>
</gene>
<proteinExistence type="predicted"/>
<dbReference type="RefSeq" id="WP_266087275.1">
    <property type="nucleotide sequence ID" value="NZ_RKLV01000006.1"/>
</dbReference>
<feature type="domain" description="SWIM-type" evidence="2">
    <location>
        <begin position="47"/>
        <end position="90"/>
    </location>
</feature>
<evidence type="ECO:0000259" key="2">
    <source>
        <dbReference type="PROSITE" id="PS50966"/>
    </source>
</evidence>
<evidence type="ECO:0000313" key="3">
    <source>
        <dbReference type="EMBL" id="MCX2819205.1"/>
    </source>
</evidence>